<protein>
    <submittedName>
        <fullName evidence="2">Uncharacterized protein</fullName>
    </submittedName>
</protein>
<gene>
    <name evidence="2" type="ORF">DWU89_02515</name>
    <name evidence="1" type="ORF">H8784_02470</name>
</gene>
<proteinExistence type="predicted"/>
<keyword evidence="4" id="KW-1185">Reference proteome</keyword>
<name>A0A3D8HIX6_9BACT</name>
<evidence type="ECO:0000313" key="1">
    <source>
        <dbReference type="EMBL" id="MBC8600579.1"/>
    </source>
</evidence>
<dbReference type="Proteomes" id="UP000256321">
    <property type="component" value="Unassembled WGS sequence"/>
</dbReference>
<evidence type="ECO:0000313" key="4">
    <source>
        <dbReference type="Proteomes" id="UP000629596"/>
    </source>
</evidence>
<reference evidence="1 4" key="2">
    <citation type="submission" date="2020-08" db="EMBL/GenBank/DDBJ databases">
        <title>Genome public.</title>
        <authorList>
            <person name="Liu C."/>
            <person name="Sun Q."/>
        </authorList>
    </citation>
    <scope>NUCLEOTIDE SEQUENCE [LARGE SCALE GENOMIC DNA]</scope>
    <source>
        <strain evidence="1 4">426_9</strain>
    </source>
</reference>
<accession>A0A3D8HIX6</accession>
<reference evidence="2 3" key="1">
    <citation type="submission" date="2018-07" db="EMBL/GenBank/DDBJ databases">
        <title>Parabacteroides acidifaciens nov. sp., isolated from human feces.</title>
        <authorList>
            <person name="Wang Y.J."/>
        </authorList>
    </citation>
    <scope>NUCLEOTIDE SEQUENCE [LARGE SCALE GENOMIC DNA]</scope>
    <source>
        <strain evidence="2 3">426-9</strain>
    </source>
</reference>
<comment type="caution">
    <text evidence="2">The sequence shown here is derived from an EMBL/GenBank/DDBJ whole genome shotgun (WGS) entry which is preliminary data.</text>
</comment>
<sequence length="126" mass="14176">MLIHFSAARKELFPLFREFIAGKSTFISFFRHFIALKTVVIPYEDGRHSNEDGRDGDEDGRHGDKALKLPLHIWNAVRLRFATGDSPGVKLYHFAGVSVFRQSNCTLSGTGCALHLLCCQSNRLKP</sequence>
<evidence type="ECO:0000313" key="2">
    <source>
        <dbReference type="EMBL" id="RDU50868.1"/>
    </source>
</evidence>
<organism evidence="2 3">
    <name type="scientific">Parabacteroides acidifaciens</name>
    <dbReference type="NCBI Taxonomy" id="2290935"/>
    <lineage>
        <taxon>Bacteria</taxon>
        <taxon>Pseudomonadati</taxon>
        <taxon>Bacteroidota</taxon>
        <taxon>Bacteroidia</taxon>
        <taxon>Bacteroidales</taxon>
        <taxon>Tannerellaceae</taxon>
        <taxon>Parabacteroides</taxon>
    </lineage>
</organism>
<dbReference type="Proteomes" id="UP000629596">
    <property type="component" value="Unassembled WGS sequence"/>
</dbReference>
<dbReference type="EMBL" id="JACRTI010000003">
    <property type="protein sequence ID" value="MBC8600579.1"/>
    <property type="molecule type" value="Genomic_DNA"/>
</dbReference>
<evidence type="ECO:0000313" key="3">
    <source>
        <dbReference type="Proteomes" id="UP000256321"/>
    </source>
</evidence>
<dbReference type="RefSeq" id="WP_115498087.1">
    <property type="nucleotide sequence ID" value="NZ_JACRTI010000003.1"/>
</dbReference>
<dbReference type="EMBL" id="QREV01000003">
    <property type="protein sequence ID" value="RDU50868.1"/>
    <property type="molecule type" value="Genomic_DNA"/>
</dbReference>
<dbReference type="AlphaFoldDB" id="A0A3D8HIX6"/>